<keyword evidence="1" id="KW-1185">Reference proteome</keyword>
<sequence length="131" mass="14895">MLSLGKWQYTNIVCRIRHSISFVAALQLLSCIQYHQGCMLEVDYFSVHPNNGSTSFVGKVAEWNSLEYLNRLSQQVESTVMEKCFRSITDPRSGINLIHNVVYKCGLAFAKLFLLENMLTNVLVGSAHFME</sequence>
<proteinExistence type="predicted"/>
<protein>
    <submittedName>
        <fullName evidence="2">Uncharacterized protein LOC109711144 isoform X1</fullName>
    </submittedName>
</protein>
<dbReference type="OrthoDB" id="1726615at2759"/>
<evidence type="ECO:0000313" key="1">
    <source>
        <dbReference type="Proteomes" id="UP000515123"/>
    </source>
</evidence>
<reference evidence="1" key="1">
    <citation type="journal article" date="2015" name="Nat. Genet.">
        <title>The pineapple genome and the evolution of CAM photosynthesis.</title>
        <authorList>
            <person name="Ming R."/>
            <person name="VanBuren R."/>
            <person name="Wai C.M."/>
            <person name="Tang H."/>
            <person name="Schatz M.C."/>
            <person name="Bowers J.E."/>
            <person name="Lyons E."/>
            <person name="Wang M.L."/>
            <person name="Chen J."/>
            <person name="Biggers E."/>
            <person name="Zhang J."/>
            <person name="Huang L."/>
            <person name="Zhang L."/>
            <person name="Miao W."/>
            <person name="Zhang J."/>
            <person name="Ye Z."/>
            <person name="Miao C."/>
            <person name="Lin Z."/>
            <person name="Wang H."/>
            <person name="Zhou H."/>
            <person name="Yim W.C."/>
            <person name="Priest H.D."/>
            <person name="Zheng C."/>
            <person name="Woodhouse M."/>
            <person name="Edger P.P."/>
            <person name="Guyot R."/>
            <person name="Guo H.B."/>
            <person name="Guo H."/>
            <person name="Zheng G."/>
            <person name="Singh R."/>
            <person name="Sharma A."/>
            <person name="Min X."/>
            <person name="Zheng Y."/>
            <person name="Lee H."/>
            <person name="Gurtowski J."/>
            <person name="Sedlazeck F.J."/>
            <person name="Harkess A."/>
            <person name="McKain M.R."/>
            <person name="Liao Z."/>
            <person name="Fang J."/>
            <person name="Liu J."/>
            <person name="Zhang X."/>
            <person name="Zhang Q."/>
            <person name="Hu W."/>
            <person name="Qin Y."/>
            <person name="Wang K."/>
            <person name="Chen L.Y."/>
            <person name="Shirley N."/>
            <person name="Lin Y.R."/>
            <person name="Liu L.Y."/>
            <person name="Hernandez A.G."/>
            <person name="Wright C.L."/>
            <person name="Bulone V."/>
            <person name="Tuskan G.A."/>
            <person name="Heath K."/>
            <person name="Zee F."/>
            <person name="Moore P.H."/>
            <person name="Sunkar R."/>
            <person name="Leebens-Mack J.H."/>
            <person name="Mockler T."/>
            <person name="Bennetzen J.L."/>
            <person name="Freeling M."/>
            <person name="Sankoff D."/>
            <person name="Paterson A.H."/>
            <person name="Zhu X."/>
            <person name="Yang X."/>
            <person name="Smith J.A."/>
            <person name="Cushman J.C."/>
            <person name="Paull R.E."/>
            <person name="Yu Q."/>
        </authorList>
    </citation>
    <scope>NUCLEOTIDE SEQUENCE [LARGE SCALE GENOMIC DNA]</scope>
    <source>
        <strain evidence="1">cv. F153</strain>
    </source>
</reference>
<reference evidence="2" key="2">
    <citation type="submission" date="2025-08" db="UniProtKB">
        <authorList>
            <consortium name="RefSeq"/>
        </authorList>
    </citation>
    <scope>IDENTIFICATION</scope>
    <source>
        <tissue evidence="2">Leaf</tissue>
    </source>
</reference>
<gene>
    <name evidence="2" type="primary">LOC109711144</name>
</gene>
<name>A0A6P5F1A8_ANACO</name>
<evidence type="ECO:0000313" key="2">
    <source>
        <dbReference type="RefSeq" id="XP_020089644.1"/>
    </source>
</evidence>
<accession>A0A6P5F1A8</accession>
<organism evidence="1 2">
    <name type="scientific">Ananas comosus</name>
    <name type="common">Pineapple</name>
    <name type="synonym">Ananas ananas</name>
    <dbReference type="NCBI Taxonomy" id="4615"/>
    <lineage>
        <taxon>Eukaryota</taxon>
        <taxon>Viridiplantae</taxon>
        <taxon>Streptophyta</taxon>
        <taxon>Embryophyta</taxon>
        <taxon>Tracheophyta</taxon>
        <taxon>Spermatophyta</taxon>
        <taxon>Magnoliopsida</taxon>
        <taxon>Liliopsida</taxon>
        <taxon>Poales</taxon>
        <taxon>Bromeliaceae</taxon>
        <taxon>Bromelioideae</taxon>
        <taxon>Ananas</taxon>
    </lineage>
</organism>
<dbReference type="AlphaFoldDB" id="A0A6P5F1A8"/>
<dbReference type="GeneID" id="109711144"/>
<dbReference type="Proteomes" id="UP000515123">
    <property type="component" value="Linkage group 6"/>
</dbReference>
<dbReference type="RefSeq" id="XP_020089644.1">
    <property type="nucleotide sequence ID" value="XM_020234055.1"/>
</dbReference>